<dbReference type="AlphaFoldDB" id="A0A6A5AHI6"/>
<dbReference type="Proteomes" id="UP000469452">
    <property type="component" value="Unassembled WGS sequence"/>
</dbReference>
<dbReference type="VEuPathDB" id="FungiDB:H257_00719"/>
<dbReference type="Gene3D" id="3.40.50.150">
    <property type="entry name" value="Vaccinia Virus protein VP39"/>
    <property type="match status" value="1"/>
</dbReference>
<organism evidence="2 3">
    <name type="scientific">Aphanomyces astaci</name>
    <name type="common">Crayfish plague agent</name>
    <dbReference type="NCBI Taxonomy" id="112090"/>
    <lineage>
        <taxon>Eukaryota</taxon>
        <taxon>Sar</taxon>
        <taxon>Stramenopiles</taxon>
        <taxon>Oomycota</taxon>
        <taxon>Saprolegniomycetes</taxon>
        <taxon>Saprolegniales</taxon>
        <taxon>Verrucalvaceae</taxon>
        <taxon>Aphanomyces</taxon>
    </lineage>
</organism>
<evidence type="ECO:0000313" key="3">
    <source>
        <dbReference type="Proteomes" id="UP000469452"/>
    </source>
</evidence>
<dbReference type="GO" id="GO:0008757">
    <property type="term" value="F:S-adenosylmethionine-dependent methyltransferase activity"/>
    <property type="evidence" value="ECO:0007669"/>
    <property type="project" value="InterPro"/>
</dbReference>
<dbReference type="InterPro" id="IPR013216">
    <property type="entry name" value="Methyltransf_11"/>
</dbReference>
<dbReference type="InterPro" id="IPR050508">
    <property type="entry name" value="Methyltransf_Superfamily"/>
</dbReference>
<dbReference type="EMBL" id="VJMI01003437">
    <property type="protein sequence ID" value="KAF0774622.1"/>
    <property type="molecule type" value="Genomic_DNA"/>
</dbReference>
<dbReference type="SUPFAM" id="SSF53335">
    <property type="entry name" value="S-adenosyl-L-methionine-dependent methyltransferases"/>
    <property type="match status" value="1"/>
</dbReference>
<dbReference type="InterPro" id="IPR029063">
    <property type="entry name" value="SAM-dependent_MTases_sf"/>
</dbReference>
<dbReference type="PANTHER" id="PTHR42912:SF80">
    <property type="entry name" value="METHYLTRANSFERASE DOMAIN-CONTAINING PROTEIN"/>
    <property type="match status" value="1"/>
</dbReference>
<accession>A0A6A5AHI6</accession>
<evidence type="ECO:0000313" key="2">
    <source>
        <dbReference type="EMBL" id="KAF0774622.1"/>
    </source>
</evidence>
<name>A0A6A5AHI6_APHAT</name>
<reference evidence="2 3" key="1">
    <citation type="submission" date="2019-06" db="EMBL/GenBank/DDBJ databases">
        <title>Genomics analysis of Aphanomyces spp. identifies a new class of oomycete effector associated with host adaptation.</title>
        <authorList>
            <person name="Gaulin E."/>
        </authorList>
    </citation>
    <scope>NUCLEOTIDE SEQUENCE [LARGE SCALE GENOMIC DNA]</scope>
    <source>
        <strain evidence="2 3">E</strain>
    </source>
</reference>
<dbReference type="CDD" id="cd02440">
    <property type="entry name" value="AdoMet_MTases"/>
    <property type="match status" value="1"/>
</dbReference>
<evidence type="ECO:0000259" key="1">
    <source>
        <dbReference type="Pfam" id="PF08241"/>
    </source>
</evidence>
<protein>
    <recommendedName>
        <fullName evidence="1">Methyltransferase type 11 domain-containing protein</fullName>
    </recommendedName>
</protein>
<gene>
    <name evidence="2" type="ORF">AaE_001685</name>
</gene>
<comment type="caution">
    <text evidence="2">The sequence shown here is derived from an EMBL/GenBank/DDBJ whole genome shotgun (WGS) entry which is preliminary data.</text>
</comment>
<dbReference type="PANTHER" id="PTHR42912">
    <property type="entry name" value="METHYLTRANSFERASE"/>
    <property type="match status" value="1"/>
</dbReference>
<feature type="domain" description="Methyltransferase type 11" evidence="1">
    <location>
        <begin position="102"/>
        <end position="191"/>
    </location>
</feature>
<proteinExistence type="predicted"/>
<dbReference type="Pfam" id="PF08241">
    <property type="entry name" value="Methyltransf_11"/>
    <property type="match status" value="1"/>
</dbReference>
<sequence length="263" mass="29633">MTARKAALVFGGLSVYATATLGTYIYMYDPDKGNAKPITGGERQARFDKNSAEYDNGGFACSSIMLRLIVRLPIVEIDWDETMVGIKLMRRFLLRNASGSVLEVAAGTGRNVPYYNQDTNVLLTDLSASMLGQIKHLPSHIRTSVMSAEDLDAPNHSFDTVVDTFALCSVDNPVRMLEEMQRVCKPNGRILLLEHGKSSYSWLTYVLDKFALKHAERWGCFWNRDILKIVADAGLEVESSYRFHFGTTYYIVARPRPLDCRER</sequence>